<dbReference type="AlphaFoldDB" id="A0A8W7PAQ7"/>
<evidence type="ECO:0000313" key="1">
    <source>
        <dbReference type="EnsemblMetazoa" id="ACOM028209-PA.1"/>
    </source>
</evidence>
<protein>
    <submittedName>
        <fullName evidence="1">Uncharacterized protein</fullName>
    </submittedName>
</protein>
<sequence length="121" mass="13174">MEEKLQTVLWNGTVGQADENGETGDKSCSIIYQLPIGFLFTRVTEETDRGFEVVLAGISCFEDGSLWDEQPEALFTFATGMKQYGSGARSAAAYMPSGLPFGPFKAVPLQTARIVSRARVL</sequence>
<proteinExistence type="predicted"/>
<accession>A0A8W7PAQ7</accession>
<dbReference type="Proteomes" id="UP000075882">
    <property type="component" value="Unassembled WGS sequence"/>
</dbReference>
<organism evidence="1">
    <name type="scientific">Anopheles coluzzii</name>
    <name type="common">African malaria mosquito</name>
    <dbReference type="NCBI Taxonomy" id="1518534"/>
    <lineage>
        <taxon>Eukaryota</taxon>
        <taxon>Metazoa</taxon>
        <taxon>Ecdysozoa</taxon>
        <taxon>Arthropoda</taxon>
        <taxon>Hexapoda</taxon>
        <taxon>Insecta</taxon>
        <taxon>Pterygota</taxon>
        <taxon>Neoptera</taxon>
        <taxon>Endopterygota</taxon>
        <taxon>Diptera</taxon>
        <taxon>Nematocera</taxon>
        <taxon>Culicoidea</taxon>
        <taxon>Culicidae</taxon>
        <taxon>Anophelinae</taxon>
        <taxon>Anopheles</taxon>
    </lineage>
</organism>
<dbReference type="EnsemblMetazoa" id="ACOM028209-RA">
    <property type="protein sequence ID" value="ACOM028209-PA.1"/>
    <property type="gene ID" value="ACOM028209"/>
</dbReference>
<reference evidence="1" key="1">
    <citation type="submission" date="2022-08" db="UniProtKB">
        <authorList>
            <consortium name="EnsemblMetazoa"/>
        </authorList>
    </citation>
    <scope>IDENTIFICATION</scope>
</reference>
<name>A0A8W7PAQ7_ANOCL</name>